<reference evidence="2" key="2">
    <citation type="submission" date="2022-09" db="EMBL/GenBank/DDBJ databases">
        <title>Genome-inferred correspondence between phylogeny and metabolic traits in the wild Drosophila gut microbiome.</title>
        <authorList>
            <person name="Bueno E."/>
            <person name="Blow F."/>
            <person name="Douglas A.E."/>
        </authorList>
    </citation>
    <scope>NUCLEOTIDE SEQUENCE</scope>
    <source>
        <strain evidence="2">Dm-2019-70</strain>
    </source>
</reference>
<feature type="domain" description="Anti-bacteriophage protein A/HamA C-terminal" evidence="1">
    <location>
        <begin position="11"/>
        <end position="273"/>
    </location>
</feature>
<dbReference type="EMBL" id="JAERKF010000001">
    <property type="protein sequence ID" value="MBS1009527.1"/>
    <property type="molecule type" value="Genomic_DNA"/>
</dbReference>
<dbReference type="InterPro" id="IPR014976">
    <property type="entry name" value="AbpA_HamA_C"/>
</dbReference>
<protein>
    <recommendedName>
        <fullName evidence="1">Anti-bacteriophage protein A/HamA C-terminal domain-containing protein</fullName>
    </recommendedName>
</protein>
<evidence type="ECO:0000313" key="2">
    <source>
        <dbReference type="EMBL" id="MBS1009527.1"/>
    </source>
</evidence>
<sequence length="282" mass="32288">MKNIPVYMDCFYETTHMRSIDNHDIELVKIKVPFDNDDVVKEWASSFRKKFISNVDLNDMIVATQAASPYKFLTDYIYPDKVSGNIVRIGDFGEILVADYLMFIRNYWIPSLLTRYSQKQNKDKSTMGTDIFAIKLADKSISNNPKDELCICEVKTGFSDKAKKRLTDAVLDVNKDNVEIADRRASVSLAATMLTLKRRSDISPSYIDQIRRFQNPLDNPFKESYLAAAVIDETQIRRKSLEAVPTVDSPHKENLKLITFHGEDLKKLMDALYGEFGVSDLE</sequence>
<evidence type="ECO:0000313" key="3">
    <source>
        <dbReference type="Proteomes" id="UP000676478"/>
    </source>
</evidence>
<accession>A0AA41EML0</accession>
<dbReference type="RefSeq" id="WP_039104594.1">
    <property type="nucleotide sequence ID" value="NZ_CAKMAP010000002.1"/>
</dbReference>
<gene>
    <name evidence="2" type="ORF">JK167_01605</name>
</gene>
<dbReference type="AlphaFoldDB" id="A0AA41EML0"/>
<comment type="caution">
    <text evidence="2">The sequence shown here is derived from an EMBL/GenBank/DDBJ whole genome shotgun (WGS) entry which is preliminary data.</text>
</comment>
<proteinExistence type="predicted"/>
<name>A0AA41EML0_LEVBR</name>
<dbReference type="Proteomes" id="UP000676478">
    <property type="component" value="Unassembled WGS sequence"/>
</dbReference>
<evidence type="ECO:0000259" key="1">
    <source>
        <dbReference type="Pfam" id="PF08878"/>
    </source>
</evidence>
<organism evidence="2 3">
    <name type="scientific">Levilactobacillus brevis</name>
    <name type="common">Lactobacillus brevis</name>
    <dbReference type="NCBI Taxonomy" id="1580"/>
    <lineage>
        <taxon>Bacteria</taxon>
        <taxon>Bacillati</taxon>
        <taxon>Bacillota</taxon>
        <taxon>Bacilli</taxon>
        <taxon>Lactobacillales</taxon>
        <taxon>Lactobacillaceae</taxon>
        <taxon>Levilactobacillus</taxon>
    </lineage>
</organism>
<dbReference type="Pfam" id="PF08878">
    <property type="entry name" value="HamA"/>
    <property type="match status" value="1"/>
</dbReference>
<reference evidence="2" key="1">
    <citation type="submission" date="2020-12" db="EMBL/GenBank/DDBJ databases">
        <authorList>
            <person name="Mcmullen J.G."/>
        </authorList>
    </citation>
    <scope>NUCLEOTIDE SEQUENCE</scope>
    <source>
        <strain evidence="2">Dm-2019-70</strain>
    </source>
</reference>